<evidence type="ECO:0000313" key="1">
    <source>
        <dbReference type="EMBL" id="PLB43318.1"/>
    </source>
</evidence>
<protein>
    <submittedName>
        <fullName evidence="1">Uncharacterized protein</fullName>
    </submittedName>
</protein>
<comment type="caution">
    <text evidence="1">The sequence shown here is derived from an EMBL/GenBank/DDBJ whole genome shotgun (WGS) entry which is preliminary data.</text>
</comment>
<dbReference type="EMBL" id="MSFO01000011">
    <property type="protein sequence ID" value="PLB43318.1"/>
    <property type="molecule type" value="Genomic_DNA"/>
</dbReference>
<gene>
    <name evidence="1" type="ORF">P170DRAFT_75725</name>
</gene>
<sequence>MHSTLNSPQNIRILPQHLQRQITASLPPRIFSHYLHATTQPTYRNPPDPHPQETCILDQMSRPQNALLYLLPGRGISIGPLSVTTDPISSSSHRKRGFQLRGRGWRFVWSWHDSNLSRYHMLRRGIGVG</sequence>
<proteinExistence type="predicted"/>
<name>A0A2I2FRQ3_9EURO</name>
<organism evidence="1 2">
    <name type="scientific">Aspergillus steynii IBT 23096</name>
    <dbReference type="NCBI Taxonomy" id="1392250"/>
    <lineage>
        <taxon>Eukaryota</taxon>
        <taxon>Fungi</taxon>
        <taxon>Dikarya</taxon>
        <taxon>Ascomycota</taxon>
        <taxon>Pezizomycotina</taxon>
        <taxon>Eurotiomycetes</taxon>
        <taxon>Eurotiomycetidae</taxon>
        <taxon>Eurotiales</taxon>
        <taxon>Aspergillaceae</taxon>
        <taxon>Aspergillus</taxon>
        <taxon>Aspergillus subgen. Circumdati</taxon>
    </lineage>
</organism>
<dbReference type="GeneID" id="36563078"/>
<keyword evidence="2" id="KW-1185">Reference proteome</keyword>
<dbReference type="Proteomes" id="UP000234275">
    <property type="component" value="Unassembled WGS sequence"/>
</dbReference>
<evidence type="ECO:0000313" key="2">
    <source>
        <dbReference type="Proteomes" id="UP000234275"/>
    </source>
</evidence>
<dbReference type="AlphaFoldDB" id="A0A2I2FRQ3"/>
<accession>A0A2I2FRQ3</accession>
<dbReference type="RefSeq" id="XP_024698620.1">
    <property type="nucleotide sequence ID" value="XM_024855371.1"/>
</dbReference>
<reference evidence="1 2" key="1">
    <citation type="submission" date="2016-12" db="EMBL/GenBank/DDBJ databases">
        <title>The genomes of Aspergillus section Nigri reveals drivers in fungal speciation.</title>
        <authorList>
            <consortium name="DOE Joint Genome Institute"/>
            <person name="Vesth T.C."/>
            <person name="Nybo J."/>
            <person name="Theobald S."/>
            <person name="Brandl J."/>
            <person name="Frisvad J.C."/>
            <person name="Nielsen K.F."/>
            <person name="Lyhne E.K."/>
            <person name="Kogle M.E."/>
            <person name="Kuo A."/>
            <person name="Riley R."/>
            <person name="Clum A."/>
            <person name="Nolan M."/>
            <person name="Lipzen A."/>
            <person name="Salamov A."/>
            <person name="Henrissat B."/>
            <person name="Wiebenga A."/>
            <person name="De Vries R.P."/>
            <person name="Grigoriev I.V."/>
            <person name="Mortensen U.H."/>
            <person name="Andersen M.R."/>
            <person name="Baker S.E."/>
        </authorList>
    </citation>
    <scope>NUCLEOTIDE SEQUENCE [LARGE SCALE GENOMIC DNA]</scope>
    <source>
        <strain evidence="1 2">IBT 23096</strain>
    </source>
</reference>
<dbReference type="VEuPathDB" id="FungiDB:P170DRAFT_75725"/>